<evidence type="ECO:0000313" key="2">
    <source>
        <dbReference type="EMBL" id="CAI9962614.1"/>
    </source>
</evidence>
<comment type="caution">
    <text evidence="1">The sequence shown here is derived from an EMBL/GenBank/DDBJ whole genome shotgun (WGS) entry which is preliminary data.</text>
</comment>
<reference evidence="1" key="1">
    <citation type="submission" date="2023-06" db="EMBL/GenBank/DDBJ databases">
        <authorList>
            <person name="Kurt Z."/>
        </authorList>
    </citation>
    <scope>NUCLEOTIDE SEQUENCE</scope>
</reference>
<reference evidence="3 5" key="2">
    <citation type="submission" date="2024-07" db="EMBL/GenBank/DDBJ databases">
        <authorList>
            <person name="Akdeniz Z."/>
        </authorList>
    </citation>
    <scope>NUCLEOTIDE SEQUENCE [LARGE SCALE GENOMIC DNA]</scope>
</reference>
<accession>A0AA86TRP7</accession>
<organism evidence="1">
    <name type="scientific">Hexamita inflata</name>
    <dbReference type="NCBI Taxonomy" id="28002"/>
    <lineage>
        <taxon>Eukaryota</taxon>
        <taxon>Metamonada</taxon>
        <taxon>Diplomonadida</taxon>
        <taxon>Hexamitidae</taxon>
        <taxon>Hexamitinae</taxon>
        <taxon>Hexamita</taxon>
    </lineage>
</organism>
<sequence>MPTQQFANLIFRNGFSLYIKKSTQTAEKGKDKLDTSTKNNTSFKIMSSTWRREIAYVYENFLVDKTVYGISKTVQGNLEFFTNVEILNQKSRIILIQPFY</sequence>
<dbReference type="Proteomes" id="UP001642409">
    <property type="component" value="Unassembled WGS sequence"/>
</dbReference>
<gene>
    <name evidence="1" type="ORF">HINF_LOCUS13666</name>
    <name evidence="3" type="ORF">HINF_LOCUS32816</name>
    <name evidence="2" type="ORF">HINF_LOCUS50259</name>
    <name evidence="4" type="ORF">HINF_LOCUS74737</name>
</gene>
<dbReference type="EMBL" id="CAXDID020000643">
    <property type="protein sequence ID" value="CAL6107958.1"/>
    <property type="molecule type" value="Genomic_DNA"/>
</dbReference>
<evidence type="ECO:0000313" key="3">
    <source>
        <dbReference type="EMBL" id="CAL6029939.1"/>
    </source>
</evidence>
<dbReference type="EMBL" id="CATOUU010000355">
    <property type="protein sequence ID" value="CAI9926021.1"/>
    <property type="molecule type" value="Genomic_DNA"/>
</dbReference>
<protein>
    <submittedName>
        <fullName evidence="3">Hypothetical_protein</fullName>
    </submittedName>
</protein>
<proteinExistence type="predicted"/>
<name>A0AA86TRP7_9EUKA</name>
<dbReference type="AlphaFoldDB" id="A0AA86TRP7"/>
<dbReference type="EMBL" id="CAXDID020000113">
    <property type="protein sequence ID" value="CAL6029939.1"/>
    <property type="molecule type" value="Genomic_DNA"/>
</dbReference>
<keyword evidence="5" id="KW-1185">Reference proteome</keyword>
<dbReference type="EMBL" id="CATOUU010000959">
    <property type="protein sequence ID" value="CAI9962614.1"/>
    <property type="molecule type" value="Genomic_DNA"/>
</dbReference>
<evidence type="ECO:0000313" key="5">
    <source>
        <dbReference type="Proteomes" id="UP001642409"/>
    </source>
</evidence>
<evidence type="ECO:0000313" key="4">
    <source>
        <dbReference type="EMBL" id="CAL6107958.1"/>
    </source>
</evidence>
<evidence type="ECO:0000313" key="1">
    <source>
        <dbReference type="EMBL" id="CAI9926021.1"/>
    </source>
</evidence>